<evidence type="ECO:0000313" key="5">
    <source>
        <dbReference type="Proteomes" id="UP000196877"/>
    </source>
</evidence>
<evidence type="ECO:0000313" key="4">
    <source>
        <dbReference type="EMBL" id="ASB90682.1"/>
    </source>
</evidence>
<keyword evidence="1" id="KW-0812">Transmembrane</keyword>
<sequence length="222" mass="25772">MNETMIGITKLEKALYLMIPPVLGAVLGWFLPVIADWMLMIPIVPFKGPLEFVASFNSYWVSIIAAIIGIIAGLFFSQYIFNEILKVLISDQNVRLLMKEKEEMIEKKEISTVYLENKDLVILGVNGNELYREQIEAKKPLVEKAFKHHGYQWAEEDPFKNKYQRWVADHPHFPSHINALLSARERALQENQQEEAKILRKDLSKLGVVIQDDDKRQYVRMV</sequence>
<dbReference type="Proteomes" id="UP000196877">
    <property type="component" value="Chromosome"/>
</dbReference>
<gene>
    <name evidence="4" type="ORF">S101395_04180</name>
</gene>
<dbReference type="Pfam" id="PF23494">
    <property type="entry name" value="bPH_10"/>
    <property type="match status" value="1"/>
</dbReference>
<keyword evidence="1" id="KW-1133">Transmembrane helix</keyword>
<reference evidence="4 5" key="1">
    <citation type="submission" date="2017-06" db="EMBL/GenBank/DDBJ databases">
        <title>Genome sequence of Bacillus sonorensis strain SRCM101395.</title>
        <authorList>
            <person name="Cho S.H."/>
        </authorList>
    </citation>
    <scope>NUCLEOTIDE SEQUENCE [LARGE SCALE GENOMIC DNA]</scope>
    <source>
        <strain evidence="4 5">SRCM101395</strain>
    </source>
</reference>
<dbReference type="InterPro" id="IPR057798">
    <property type="entry name" value="PH_YqeB"/>
</dbReference>
<organism evidence="4 5">
    <name type="scientific">Bacillus sonorensis</name>
    <dbReference type="NCBI Taxonomy" id="119858"/>
    <lineage>
        <taxon>Bacteria</taxon>
        <taxon>Bacillati</taxon>
        <taxon>Bacillota</taxon>
        <taxon>Bacilli</taxon>
        <taxon>Bacillales</taxon>
        <taxon>Bacillaceae</taxon>
        <taxon>Bacillus</taxon>
    </lineage>
</organism>
<keyword evidence="5" id="KW-1185">Reference proteome</keyword>
<feature type="transmembrane region" description="Helical" evidence="1">
    <location>
        <begin position="15"/>
        <end position="39"/>
    </location>
</feature>
<evidence type="ECO:0000256" key="1">
    <source>
        <dbReference type="SAM" id="Phobius"/>
    </source>
</evidence>
<feature type="transmembrane region" description="Helical" evidence="1">
    <location>
        <begin position="59"/>
        <end position="81"/>
    </location>
</feature>
<dbReference type="Pfam" id="PF23493">
    <property type="entry name" value="CysS_C"/>
    <property type="match status" value="1"/>
</dbReference>
<keyword evidence="1" id="KW-0472">Membrane</keyword>
<evidence type="ECO:0000259" key="2">
    <source>
        <dbReference type="Pfam" id="PF23493"/>
    </source>
</evidence>
<dbReference type="RefSeq" id="WP_006638993.1">
    <property type="nucleotide sequence ID" value="NZ_BORD01000001.1"/>
</dbReference>
<dbReference type="EMBL" id="CP021920">
    <property type="protein sequence ID" value="ASB90682.1"/>
    <property type="molecule type" value="Genomic_DNA"/>
</dbReference>
<protein>
    <recommendedName>
        <fullName evidence="6">50S ribosomal protein L29</fullName>
    </recommendedName>
</protein>
<accession>A0ABN5AQR9</accession>
<dbReference type="InterPro" id="IPR056411">
    <property type="entry name" value="CysS_C"/>
</dbReference>
<evidence type="ECO:0008006" key="6">
    <source>
        <dbReference type="Google" id="ProtNLM"/>
    </source>
</evidence>
<feature type="domain" description="Cysteinyl-tRNA ligase anticodon binding" evidence="2">
    <location>
        <begin position="170"/>
        <end position="220"/>
    </location>
</feature>
<dbReference type="GeneID" id="92854989"/>
<evidence type="ECO:0000259" key="3">
    <source>
        <dbReference type="Pfam" id="PF23494"/>
    </source>
</evidence>
<feature type="domain" description="YqeB PH" evidence="3">
    <location>
        <begin position="4"/>
        <end position="154"/>
    </location>
</feature>
<name>A0ABN5AQR9_9BACI</name>
<proteinExistence type="predicted"/>